<evidence type="ECO:0000256" key="4">
    <source>
        <dbReference type="PROSITE-ProRule" id="PRU00182"/>
    </source>
</evidence>
<dbReference type="GO" id="GO:0003723">
    <property type="term" value="F:RNA binding"/>
    <property type="evidence" value="ECO:0007669"/>
    <property type="project" value="UniProtKB-KW"/>
</dbReference>
<dbReference type="KEGG" id="mcit:NCTC10181_00278"/>
<evidence type="ECO:0000256" key="1">
    <source>
        <dbReference type="ARBA" id="ARBA00008348"/>
    </source>
</evidence>
<dbReference type="PANTHER" id="PTHR47683:SF4">
    <property type="entry name" value="PSEUDOURIDINE SYNTHASE"/>
    <property type="match status" value="1"/>
</dbReference>
<dbReference type="InterPro" id="IPR000748">
    <property type="entry name" value="PsdUridine_synth_RsuA/RluB/E/F"/>
</dbReference>
<dbReference type="EMBL" id="LR215036">
    <property type="protein sequence ID" value="VEU74439.1"/>
    <property type="molecule type" value="Genomic_DNA"/>
</dbReference>
<evidence type="ECO:0000313" key="7">
    <source>
        <dbReference type="EMBL" id="VEU74439.1"/>
    </source>
</evidence>
<dbReference type="Pfam" id="PF01479">
    <property type="entry name" value="S4"/>
    <property type="match status" value="1"/>
</dbReference>
<dbReference type="AlphaFoldDB" id="A0A449B1F4"/>
<dbReference type="InterPro" id="IPR018496">
    <property type="entry name" value="PsdUridine_synth_RsuA/RluB_CS"/>
</dbReference>
<dbReference type="NCBIfam" id="TIGR00093">
    <property type="entry name" value="pseudouridine synthase"/>
    <property type="match status" value="1"/>
</dbReference>
<gene>
    <name evidence="7" type="primary">MCYN0788</name>
    <name evidence="7" type="ORF">NCTC10181_00278</name>
</gene>
<feature type="domain" description="RNA-binding S4" evidence="6">
    <location>
        <begin position="2"/>
        <end position="61"/>
    </location>
</feature>
<dbReference type="SUPFAM" id="SSF55120">
    <property type="entry name" value="Pseudouridine synthase"/>
    <property type="match status" value="1"/>
</dbReference>
<dbReference type="CDD" id="cd02553">
    <property type="entry name" value="PseudoU_synth_RsuA"/>
    <property type="match status" value="1"/>
</dbReference>
<dbReference type="InterPro" id="IPR020094">
    <property type="entry name" value="TruA/RsuA/RluB/E/F_N"/>
</dbReference>
<dbReference type="SUPFAM" id="SSF55174">
    <property type="entry name" value="Alpha-L RNA-binding motif"/>
    <property type="match status" value="1"/>
</dbReference>
<dbReference type="GO" id="GO:0000455">
    <property type="term" value="P:enzyme-directed rRNA pseudouridine synthesis"/>
    <property type="evidence" value="ECO:0007669"/>
    <property type="project" value="UniProtKB-ARBA"/>
</dbReference>
<dbReference type="InterPro" id="IPR006145">
    <property type="entry name" value="PsdUridine_synth_RsuA/RluA"/>
</dbReference>
<keyword evidence="3 5" id="KW-0413">Isomerase</keyword>
<proteinExistence type="inferred from homology"/>
<dbReference type="GO" id="GO:0120159">
    <property type="term" value="F:rRNA pseudouridine synthase activity"/>
    <property type="evidence" value="ECO:0007669"/>
    <property type="project" value="UniProtKB-ARBA"/>
</dbReference>
<dbReference type="Proteomes" id="UP000290985">
    <property type="component" value="Chromosome"/>
</dbReference>
<evidence type="ECO:0000313" key="8">
    <source>
        <dbReference type="Proteomes" id="UP000290985"/>
    </source>
</evidence>
<dbReference type="SMART" id="SM00363">
    <property type="entry name" value="S4"/>
    <property type="match status" value="1"/>
</dbReference>
<dbReference type="InterPro" id="IPR036986">
    <property type="entry name" value="S4_RNA-bd_sf"/>
</dbReference>
<dbReference type="Gene3D" id="3.30.70.1560">
    <property type="entry name" value="Alpha-L RNA-binding motif"/>
    <property type="match status" value="1"/>
</dbReference>
<protein>
    <recommendedName>
        <fullName evidence="5">Pseudouridine synthase</fullName>
        <ecNumber evidence="5">5.4.99.-</ecNumber>
    </recommendedName>
</protein>
<keyword evidence="2 4" id="KW-0694">RNA-binding</keyword>
<dbReference type="InterPro" id="IPR020103">
    <property type="entry name" value="PsdUridine_synth_cat_dom_sf"/>
</dbReference>
<sequence>MDRIEKIISQNTNYSRSEIKKLILQRKVLINTKIALLGQKINSEDQIFINNQKLQINKNIYIMLNKPAGYLSANVDKKDKVILDLINDEIPKKDLNIWGRLDKDTEGLIILSNDGELGHKLLSPKNHIPKTYYVEVNSSLKSINVNIFKDGIEISNNVFVKGTISNIKENSCLLTIYEGKFHQIKLMFSAIKMQVTYLKRVSFGPLNLDKNLQLGQYRFLSNEEINKLQKISNKLK</sequence>
<dbReference type="EC" id="5.4.99.-" evidence="5"/>
<dbReference type="Gene3D" id="3.30.70.580">
    <property type="entry name" value="Pseudouridine synthase I, catalytic domain, N-terminal subdomain"/>
    <property type="match status" value="1"/>
</dbReference>
<comment type="similarity">
    <text evidence="1 5">Belongs to the pseudouridine synthase RsuA family.</text>
</comment>
<dbReference type="OrthoDB" id="9807213at2"/>
<keyword evidence="8" id="KW-1185">Reference proteome</keyword>
<dbReference type="PROSITE" id="PS01149">
    <property type="entry name" value="PSI_RSU"/>
    <property type="match status" value="1"/>
</dbReference>
<accession>A0A449B1F4</accession>
<dbReference type="Pfam" id="PF00849">
    <property type="entry name" value="PseudoU_synth_2"/>
    <property type="match status" value="1"/>
</dbReference>
<dbReference type="InterPro" id="IPR002942">
    <property type="entry name" value="S4_RNA-bd"/>
</dbReference>
<reference evidence="7 8" key="1">
    <citation type="submission" date="2019-01" db="EMBL/GenBank/DDBJ databases">
        <authorList>
            <consortium name="Pathogen Informatics"/>
        </authorList>
    </citation>
    <scope>NUCLEOTIDE SEQUENCE [LARGE SCALE GENOMIC DNA]</scope>
    <source>
        <strain evidence="7 8">NCTC10181</strain>
    </source>
</reference>
<evidence type="ECO:0000259" key="6">
    <source>
        <dbReference type="SMART" id="SM00363"/>
    </source>
</evidence>
<dbReference type="RefSeq" id="WP_129725271.1">
    <property type="nucleotide sequence ID" value="NZ_CP101807.1"/>
</dbReference>
<evidence type="ECO:0000256" key="3">
    <source>
        <dbReference type="ARBA" id="ARBA00023235"/>
    </source>
</evidence>
<name>A0A449B1F4_9BACT</name>
<evidence type="ECO:0000256" key="5">
    <source>
        <dbReference type="RuleBase" id="RU003887"/>
    </source>
</evidence>
<dbReference type="InterPro" id="IPR042092">
    <property type="entry name" value="PsdUridine_s_RsuA/RluB/E/F_cat"/>
</dbReference>
<dbReference type="InterPro" id="IPR050343">
    <property type="entry name" value="RsuA_PseudoU_synthase"/>
</dbReference>
<organism evidence="7 8">
    <name type="scientific">Mycoplasmopsis citelli</name>
    <dbReference type="NCBI Taxonomy" id="171281"/>
    <lineage>
        <taxon>Bacteria</taxon>
        <taxon>Bacillati</taxon>
        <taxon>Mycoplasmatota</taxon>
        <taxon>Mycoplasmoidales</taxon>
        <taxon>Metamycoplasmataceae</taxon>
        <taxon>Mycoplasmopsis</taxon>
    </lineage>
</organism>
<dbReference type="PROSITE" id="PS50889">
    <property type="entry name" value="S4"/>
    <property type="match status" value="1"/>
</dbReference>
<evidence type="ECO:0000256" key="2">
    <source>
        <dbReference type="ARBA" id="ARBA00022884"/>
    </source>
</evidence>
<dbReference type="Gene3D" id="3.10.290.10">
    <property type="entry name" value="RNA-binding S4 domain"/>
    <property type="match status" value="1"/>
</dbReference>
<dbReference type="PANTHER" id="PTHR47683">
    <property type="entry name" value="PSEUDOURIDINE SYNTHASE FAMILY PROTEIN-RELATED"/>
    <property type="match status" value="1"/>
</dbReference>
<dbReference type="CDD" id="cd00165">
    <property type="entry name" value="S4"/>
    <property type="match status" value="1"/>
</dbReference>